<accession>A0A1S0TJG4</accession>
<sequence length="124" mass="14619">MNICTDLTKSSNWQEWSNWTKCKNNERIRFRSCISTKFIDNTITNDNNSIDNGTIDKTSLSMHCEIKKIESERQFCLISNMNKDKDQKLINPNPFMIETEIIGTYLKRPKINHEPVKVIEIQYT</sequence>
<proteinExistence type="predicted"/>
<gene>
    <name evidence="1" type="ORF">LOAG_13483</name>
</gene>
<dbReference type="OMA" id="KNNERIR"/>
<name>A0A1S0TJG4_LOALO</name>
<dbReference type="InParanoid" id="A0A1S0TJG4"/>
<dbReference type="AlphaFoldDB" id="A0A1S0TJG4"/>
<reference evidence="1" key="1">
    <citation type="submission" date="2012-04" db="EMBL/GenBank/DDBJ databases">
        <title>The Genome Sequence of Loa loa.</title>
        <authorList>
            <consortium name="The Broad Institute Genome Sequencing Platform"/>
            <consortium name="Broad Institute Genome Sequencing Center for Infectious Disease"/>
            <person name="Nutman T.B."/>
            <person name="Fink D.L."/>
            <person name="Russ C."/>
            <person name="Young S."/>
            <person name="Zeng Q."/>
            <person name="Gargeya S."/>
            <person name="Alvarado L."/>
            <person name="Berlin A."/>
            <person name="Chapman S.B."/>
            <person name="Chen Z."/>
            <person name="Freedman E."/>
            <person name="Gellesch M."/>
            <person name="Goldberg J."/>
            <person name="Griggs A."/>
            <person name="Gujja S."/>
            <person name="Heilman E.R."/>
            <person name="Heiman D."/>
            <person name="Howarth C."/>
            <person name="Mehta T."/>
            <person name="Neiman D."/>
            <person name="Pearson M."/>
            <person name="Roberts A."/>
            <person name="Saif S."/>
            <person name="Shea T."/>
            <person name="Shenoy N."/>
            <person name="Sisk P."/>
            <person name="Stolte C."/>
            <person name="Sykes S."/>
            <person name="White J."/>
            <person name="Yandava C."/>
            <person name="Haas B."/>
            <person name="Henn M.R."/>
            <person name="Nusbaum C."/>
            <person name="Birren B."/>
        </authorList>
    </citation>
    <scope>NUCLEOTIDE SEQUENCE [LARGE SCALE GENOMIC DNA]</scope>
</reference>
<dbReference type="EMBL" id="JH712341">
    <property type="protein sequence ID" value="EFO15031.1"/>
    <property type="molecule type" value="Genomic_DNA"/>
</dbReference>
<dbReference type="OrthoDB" id="5866327at2759"/>
<dbReference type="RefSeq" id="XP_003149038.1">
    <property type="nucleotide sequence ID" value="XM_003148990.1"/>
</dbReference>
<dbReference type="KEGG" id="loa:LOAG_13483"/>
<evidence type="ECO:0000313" key="1">
    <source>
        <dbReference type="EMBL" id="EFO15031.1"/>
    </source>
</evidence>
<dbReference type="GeneID" id="9950954"/>
<dbReference type="CTD" id="9950954"/>
<organism evidence="1">
    <name type="scientific">Loa loa</name>
    <name type="common">Eye worm</name>
    <name type="synonym">Filaria loa</name>
    <dbReference type="NCBI Taxonomy" id="7209"/>
    <lineage>
        <taxon>Eukaryota</taxon>
        <taxon>Metazoa</taxon>
        <taxon>Ecdysozoa</taxon>
        <taxon>Nematoda</taxon>
        <taxon>Chromadorea</taxon>
        <taxon>Rhabditida</taxon>
        <taxon>Spirurina</taxon>
        <taxon>Spiruromorpha</taxon>
        <taxon>Filarioidea</taxon>
        <taxon>Onchocercidae</taxon>
        <taxon>Loa</taxon>
    </lineage>
</organism>
<protein>
    <submittedName>
        <fullName evidence="1">Uncharacterized protein</fullName>
    </submittedName>
</protein>